<dbReference type="Proteomes" id="UP000823775">
    <property type="component" value="Unassembled WGS sequence"/>
</dbReference>
<accession>A0ABS8TQ48</accession>
<reference evidence="3 4" key="1">
    <citation type="journal article" date="2021" name="BMC Genomics">
        <title>Datura genome reveals duplications of psychoactive alkaloid biosynthetic genes and high mutation rate following tissue culture.</title>
        <authorList>
            <person name="Rajewski A."/>
            <person name="Carter-House D."/>
            <person name="Stajich J."/>
            <person name="Litt A."/>
        </authorList>
    </citation>
    <scope>NUCLEOTIDE SEQUENCE [LARGE SCALE GENOMIC DNA]</scope>
    <source>
        <strain evidence="3">AR-01</strain>
    </source>
</reference>
<name>A0ABS8TQ48_DATST</name>
<keyword evidence="4" id="KW-1185">Reference proteome</keyword>
<evidence type="ECO:0000313" key="3">
    <source>
        <dbReference type="EMBL" id="MCD7473029.1"/>
    </source>
</evidence>
<feature type="coiled-coil region" evidence="1">
    <location>
        <begin position="113"/>
        <end position="140"/>
    </location>
</feature>
<evidence type="ECO:0000256" key="2">
    <source>
        <dbReference type="SAM" id="MobiDB-lite"/>
    </source>
</evidence>
<protein>
    <submittedName>
        <fullName evidence="3">Uncharacterized protein</fullName>
    </submittedName>
</protein>
<evidence type="ECO:0000256" key="1">
    <source>
        <dbReference type="SAM" id="Coils"/>
    </source>
</evidence>
<feature type="compositionally biased region" description="Basic and acidic residues" evidence="2">
    <location>
        <begin position="153"/>
        <end position="166"/>
    </location>
</feature>
<gene>
    <name evidence="3" type="ORF">HAX54_014572</name>
</gene>
<proteinExistence type="predicted"/>
<sequence length="166" mass="18179">MTEDAQFDLLEGTKGQTIFHDNVLTPIQPGSSSVPCIEEGAATEKEAMETSYDYLFEGELQEKRGTTSNILAHGDHLIGDEGEKEITNEDVALRSQSVISDLIVSQENSIREVERLTGLLAHQEAEIANLKDALQQASIARTEEPGPLSTLRQENEELKAKVGDLT</sequence>
<comment type="caution">
    <text evidence="3">The sequence shown here is derived from an EMBL/GenBank/DDBJ whole genome shotgun (WGS) entry which is preliminary data.</text>
</comment>
<dbReference type="EMBL" id="JACEIK010001906">
    <property type="protein sequence ID" value="MCD7473029.1"/>
    <property type="molecule type" value="Genomic_DNA"/>
</dbReference>
<organism evidence="3 4">
    <name type="scientific">Datura stramonium</name>
    <name type="common">Jimsonweed</name>
    <name type="synonym">Common thornapple</name>
    <dbReference type="NCBI Taxonomy" id="4076"/>
    <lineage>
        <taxon>Eukaryota</taxon>
        <taxon>Viridiplantae</taxon>
        <taxon>Streptophyta</taxon>
        <taxon>Embryophyta</taxon>
        <taxon>Tracheophyta</taxon>
        <taxon>Spermatophyta</taxon>
        <taxon>Magnoliopsida</taxon>
        <taxon>eudicotyledons</taxon>
        <taxon>Gunneridae</taxon>
        <taxon>Pentapetalae</taxon>
        <taxon>asterids</taxon>
        <taxon>lamiids</taxon>
        <taxon>Solanales</taxon>
        <taxon>Solanaceae</taxon>
        <taxon>Solanoideae</taxon>
        <taxon>Datureae</taxon>
        <taxon>Datura</taxon>
    </lineage>
</organism>
<keyword evidence="1" id="KW-0175">Coiled coil</keyword>
<feature type="region of interest" description="Disordered" evidence="2">
    <location>
        <begin position="143"/>
        <end position="166"/>
    </location>
</feature>
<evidence type="ECO:0000313" key="4">
    <source>
        <dbReference type="Proteomes" id="UP000823775"/>
    </source>
</evidence>